<evidence type="ECO:0000313" key="3">
    <source>
        <dbReference type="Proteomes" id="UP001162031"/>
    </source>
</evidence>
<proteinExistence type="predicted"/>
<evidence type="ECO:0000313" key="2">
    <source>
        <dbReference type="EMBL" id="CAI5731644.1"/>
    </source>
</evidence>
<comment type="caution">
    <text evidence="2">The sequence shown here is derived from an EMBL/GenBank/DDBJ whole genome shotgun (WGS) entry which is preliminary data.</text>
</comment>
<dbReference type="Proteomes" id="UP001162031">
    <property type="component" value="Unassembled WGS sequence"/>
</dbReference>
<name>A0AAV0U7M6_HYABA</name>
<dbReference type="EMBL" id="CANTFL010001109">
    <property type="protein sequence ID" value="CAI5731644.1"/>
    <property type="molecule type" value="Genomic_DNA"/>
</dbReference>
<feature type="compositionally biased region" description="Basic and acidic residues" evidence="1">
    <location>
        <begin position="144"/>
        <end position="155"/>
    </location>
</feature>
<reference evidence="2" key="1">
    <citation type="submission" date="2022-12" db="EMBL/GenBank/DDBJ databases">
        <authorList>
            <person name="Webb A."/>
        </authorList>
    </citation>
    <scope>NUCLEOTIDE SEQUENCE</scope>
    <source>
        <strain evidence="2">Hp1</strain>
    </source>
</reference>
<gene>
    <name evidence="2" type="ORF">HBR001_LOCUS5259</name>
</gene>
<protein>
    <submittedName>
        <fullName evidence="2">Uncharacterized protein</fullName>
    </submittedName>
</protein>
<sequence length="279" mass="31661">MQQSRGRRLTPQDHEEDERVVYCGLETDSHSRSLLLSRDDASSPVQSRHAATAAKTKAARDGQCCHRMYPRHHLSLFDIVDVEDSEDEAGAEKSNPFESLLLQQQTTRQTEVAEVPPEAEMSVSWNDVGTGYMESSRIKATGDQSKKTEENRDSGRMSSFKKISSHSCENEETSCLRPKSMQESEEFTTRFRSAGDKKKLGFEAAESRPARWSSRKPSAVDTKNRRKSLSGIQRQRLQVEANVAKRRKSMPVNLLDPHVSHNRASEDEKFVMFKQTQLN</sequence>
<dbReference type="AlphaFoldDB" id="A0AAV0U7M6"/>
<keyword evidence="3" id="KW-1185">Reference proteome</keyword>
<feature type="region of interest" description="Disordered" evidence="1">
    <location>
        <begin position="135"/>
        <end position="165"/>
    </location>
</feature>
<evidence type="ECO:0000256" key="1">
    <source>
        <dbReference type="SAM" id="MobiDB-lite"/>
    </source>
</evidence>
<accession>A0AAV0U7M6</accession>
<organism evidence="2 3">
    <name type="scientific">Hyaloperonospora brassicae</name>
    <name type="common">Brassica downy mildew</name>
    <name type="synonym">Peronospora brassicae</name>
    <dbReference type="NCBI Taxonomy" id="162125"/>
    <lineage>
        <taxon>Eukaryota</taxon>
        <taxon>Sar</taxon>
        <taxon>Stramenopiles</taxon>
        <taxon>Oomycota</taxon>
        <taxon>Peronosporomycetes</taxon>
        <taxon>Peronosporales</taxon>
        <taxon>Peronosporaceae</taxon>
        <taxon>Hyaloperonospora</taxon>
    </lineage>
</organism>
<feature type="region of interest" description="Disordered" evidence="1">
    <location>
        <begin position="203"/>
        <end position="231"/>
    </location>
</feature>